<sequence>MGFLSVLTQAQRWIAERVRSGDAVVDATAGNGSDTLFLARTVGSGGIVYAFDVQEQALASTRARLEASDPKTGGKLPEVHLMHAGHERMAELIPQPLRGNLAAVMFNLGYLPGAESPIITQPDSTLAALNTALDLLRPNGIATVVVYPGHEGGREESDAVLSWAAAVPQTVAQAALYRFPQKDASPYLIALIKK</sequence>
<dbReference type="PANTHER" id="PTHR35276:SF1">
    <property type="entry name" value="TRNA (MNM(5)S(2)U34)-METHYLTRANSFERASE, CHLOROPLASTIC"/>
    <property type="match status" value="1"/>
</dbReference>
<dbReference type="GO" id="GO:0032259">
    <property type="term" value="P:methylation"/>
    <property type="evidence" value="ECO:0007669"/>
    <property type="project" value="UniProtKB-KW"/>
</dbReference>
<dbReference type="SUPFAM" id="SSF53335">
    <property type="entry name" value="S-adenosyl-L-methionine-dependent methyltransferases"/>
    <property type="match status" value="1"/>
</dbReference>
<dbReference type="Gene3D" id="3.40.50.150">
    <property type="entry name" value="Vaccinia Virus protein VP39"/>
    <property type="match status" value="1"/>
</dbReference>
<keyword evidence="1" id="KW-0489">Methyltransferase</keyword>
<comment type="caution">
    <text evidence="1">The sequence shown here is derived from an EMBL/GenBank/DDBJ whole genome shotgun (WGS) entry which is preliminary data.</text>
</comment>
<proteinExistence type="predicted"/>
<protein>
    <submittedName>
        <fullName evidence="1">Class I SAM-dependent methyltransferase</fullName>
    </submittedName>
</protein>
<gene>
    <name evidence="1" type="ORF">ACFPOF_02455</name>
</gene>
<evidence type="ECO:0000313" key="2">
    <source>
        <dbReference type="Proteomes" id="UP001596113"/>
    </source>
</evidence>
<name>A0ABW0HMI0_9BACL</name>
<dbReference type="InterPro" id="IPR010719">
    <property type="entry name" value="MnmM_MeTrfase"/>
</dbReference>
<dbReference type="Proteomes" id="UP001596113">
    <property type="component" value="Unassembled WGS sequence"/>
</dbReference>
<accession>A0ABW0HMI0</accession>
<keyword evidence="1" id="KW-0808">Transferase</keyword>
<dbReference type="InterPro" id="IPR029063">
    <property type="entry name" value="SAM-dependent_MTases_sf"/>
</dbReference>
<reference evidence="2" key="1">
    <citation type="journal article" date="2019" name="Int. J. Syst. Evol. Microbiol.">
        <title>The Global Catalogue of Microorganisms (GCM) 10K type strain sequencing project: providing services to taxonomists for standard genome sequencing and annotation.</title>
        <authorList>
            <consortium name="The Broad Institute Genomics Platform"/>
            <consortium name="The Broad Institute Genome Sequencing Center for Infectious Disease"/>
            <person name="Wu L."/>
            <person name="Ma J."/>
        </authorList>
    </citation>
    <scope>NUCLEOTIDE SEQUENCE [LARGE SCALE GENOMIC DNA]</scope>
    <source>
        <strain evidence="2">CGMCC 1.18575</strain>
    </source>
</reference>
<keyword evidence="2" id="KW-1185">Reference proteome</keyword>
<evidence type="ECO:0000313" key="1">
    <source>
        <dbReference type="EMBL" id="MFC5401583.1"/>
    </source>
</evidence>
<organism evidence="1 2">
    <name type="scientific">Cohnella soli</name>
    <dbReference type="NCBI Taxonomy" id="425005"/>
    <lineage>
        <taxon>Bacteria</taxon>
        <taxon>Bacillati</taxon>
        <taxon>Bacillota</taxon>
        <taxon>Bacilli</taxon>
        <taxon>Bacillales</taxon>
        <taxon>Paenibacillaceae</taxon>
        <taxon>Cohnella</taxon>
    </lineage>
</organism>
<dbReference type="GO" id="GO:0008168">
    <property type="term" value="F:methyltransferase activity"/>
    <property type="evidence" value="ECO:0007669"/>
    <property type="project" value="UniProtKB-KW"/>
</dbReference>
<dbReference type="PANTHER" id="PTHR35276">
    <property type="entry name" value="S-ADENOSYL-L-METHIONINE-DEPENDENT METHYLTRANSFERASES SUPERFAMILY PROTEIN"/>
    <property type="match status" value="1"/>
</dbReference>
<dbReference type="EMBL" id="JBHSMI010000003">
    <property type="protein sequence ID" value="MFC5401583.1"/>
    <property type="molecule type" value="Genomic_DNA"/>
</dbReference>
<dbReference type="Pfam" id="PF06962">
    <property type="entry name" value="rRNA_methylase"/>
    <property type="match status" value="1"/>
</dbReference>
<dbReference type="RefSeq" id="WP_378129275.1">
    <property type="nucleotide sequence ID" value="NZ_JBHSMI010000003.1"/>
</dbReference>